<sequence>MAPSLYQLISEDREPPLRRMSQKEWYCSRAGENPKIIASKEHVLTSDTDWIFTKDPYYRARFGKELSKLHWVSPPSDGRSPAATGACAHATYASGDPYSKENLSHSQIIAEAAPFDELLPR</sequence>
<evidence type="ECO:0000313" key="2">
    <source>
        <dbReference type="Proteomes" id="UP000270094"/>
    </source>
</evidence>
<proteinExistence type="predicted"/>
<protein>
    <submittedName>
        <fullName evidence="1">Uncharacterized protein</fullName>
    </submittedName>
</protein>
<reference evidence="1 2" key="1">
    <citation type="submission" date="2018-11" db="EMBL/GenBank/DDBJ databases">
        <authorList>
            <consortium name="Pathogen Informatics"/>
        </authorList>
    </citation>
    <scope>NUCLEOTIDE SEQUENCE [LARGE SCALE GENOMIC DNA]</scope>
</reference>
<dbReference type="EMBL" id="UYYB01018734">
    <property type="protein sequence ID" value="VDM71081.1"/>
    <property type="molecule type" value="Genomic_DNA"/>
</dbReference>
<evidence type="ECO:0000313" key="1">
    <source>
        <dbReference type="EMBL" id="VDM71081.1"/>
    </source>
</evidence>
<name>A0A3P7ICW8_STRVU</name>
<keyword evidence="2" id="KW-1185">Reference proteome</keyword>
<dbReference type="AlphaFoldDB" id="A0A3P7ICW8"/>
<gene>
    <name evidence="1" type="ORF">SVUK_LOCUS6079</name>
</gene>
<accession>A0A3P7ICW8</accession>
<dbReference type="Proteomes" id="UP000270094">
    <property type="component" value="Unassembled WGS sequence"/>
</dbReference>
<organism evidence="1 2">
    <name type="scientific">Strongylus vulgaris</name>
    <name type="common">Blood worm</name>
    <dbReference type="NCBI Taxonomy" id="40348"/>
    <lineage>
        <taxon>Eukaryota</taxon>
        <taxon>Metazoa</taxon>
        <taxon>Ecdysozoa</taxon>
        <taxon>Nematoda</taxon>
        <taxon>Chromadorea</taxon>
        <taxon>Rhabditida</taxon>
        <taxon>Rhabditina</taxon>
        <taxon>Rhabditomorpha</taxon>
        <taxon>Strongyloidea</taxon>
        <taxon>Strongylidae</taxon>
        <taxon>Strongylus</taxon>
    </lineage>
</organism>